<dbReference type="PROSITE" id="PS50846">
    <property type="entry name" value="HMA_2"/>
    <property type="match status" value="1"/>
</dbReference>
<dbReference type="InterPro" id="IPR006121">
    <property type="entry name" value="HMA_dom"/>
</dbReference>
<evidence type="ECO:0000313" key="9">
    <source>
        <dbReference type="Proteomes" id="UP000622860"/>
    </source>
</evidence>
<accession>A0A917LW10</accession>
<dbReference type="FunFam" id="3.30.70.100:FF:000005">
    <property type="entry name" value="Copper-exporting P-type ATPase A"/>
    <property type="match status" value="1"/>
</dbReference>
<dbReference type="NCBIfam" id="NF033795">
    <property type="entry name" value="chaper_CopZ_Bs"/>
    <property type="match status" value="1"/>
</dbReference>
<dbReference type="GO" id="GO:0005507">
    <property type="term" value="F:copper ion binding"/>
    <property type="evidence" value="ECO:0007669"/>
    <property type="project" value="InterPro"/>
</dbReference>
<dbReference type="GO" id="GO:0005737">
    <property type="term" value="C:cytoplasm"/>
    <property type="evidence" value="ECO:0007669"/>
    <property type="project" value="UniProtKB-SubCell"/>
</dbReference>
<dbReference type="InterPro" id="IPR017969">
    <property type="entry name" value="Heavy-metal-associated_CS"/>
</dbReference>
<dbReference type="InterPro" id="IPR049740">
    <property type="entry name" value="CopZ"/>
</dbReference>
<dbReference type="InterPro" id="IPR001802">
    <property type="entry name" value="MerP/CopZ"/>
</dbReference>
<organism evidence="8 9">
    <name type="scientific">Virgibacillus oceani</name>
    <dbReference type="NCBI Taxonomy" id="1479511"/>
    <lineage>
        <taxon>Bacteria</taxon>
        <taxon>Bacillati</taxon>
        <taxon>Bacillota</taxon>
        <taxon>Bacilli</taxon>
        <taxon>Bacillales</taxon>
        <taxon>Bacillaceae</taxon>
        <taxon>Virgibacillus</taxon>
    </lineage>
</organism>
<gene>
    <name evidence="8" type="primary">copZ</name>
    <name evidence="8" type="ORF">GCM10011398_00030</name>
</gene>
<dbReference type="AlphaFoldDB" id="A0A917LW10"/>
<evidence type="ECO:0000256" key="2">
    <source>
        <dbReference type="ARBA" id="ARBA00015313"/>
    </source>
</evidence>
<dbReference type="InterPro" id="IPR036163">
    <property type="entry name" value="HMA_dom_sf"/>
</dbReference>
<evidence type="ECO:0000259" key="7">
    <source>
        <dbReference type="PROSITE" id="PS50846"/>
    </source>
</evidence>
<comment type="subcellular location">
    <subcellularLocation>
        <location evidence="1">Cytoplasm</location>
    </subcellularLocation>
</comment>
<feature type="domain" description="HMA" evidence="7">
    <location>
        <begin position="2"/>
        <end position="68"/>
    </location>
</feature>
<evidence type="ECO:0000256" key="3">
    <source>
        <dbReference type="ARBA" id="ARBA00022490"/>
    </source>
</evidence>
<keyword evidence="9" id="KW-1185">Reference proteome</keyword>
<dbReference type="NCBIfam" id="TIGR00003">
    <property type="entry name" value="copper ion binding protein"/>
    <property type="match status" value="1"/>
</dbReference>
<evidence type="ECO:0000256" key="6">
    <source>
        <dbReference type="ARBA" id="ARBA00023186"/>
    </source>
</evidence>
<dbReference type="PANTHER" id="PTHR46594:SF4">
    <property type="entry name" value="P-TYPE CATION-TRANSPORTING ATPASE"/>
    <property type="match status" value="1"/>
</dbReference>
<reference evidence="8" key="1">
    <citation type="journal article" date="2014" name="Int. J. Syst. Evol. Microbiol.">
        <title>Complete genome sequence of Corynebacterium casei LMG S-19264T (=DSM 44701T), isolated from a smear-ripened cheese.</title>
        <authorList>
            <consortium name="US DOE Joint Genome Institute (JGI-PGF)"/>
            <person name="Walter F."/>
            <person name="Albersmeier A."/>
            <person name="Kalinowski J."/>
            <person name="Ruckert C."/>
        </authorList>
    </citation>
    <scope>NUCLEOTIDE SEQUENCE</scope>
    <source>
        <strain evidence="8">CGMCC 1.12754</strain>
    </source>
</reference>
<evidence type="ECO:0000256" key="5">
    <source>
        <dbReference type="ARBA" id="ARBA00023008"/>
    </source>
</evidence>
<dbReference type="EMBL" id="BMFR01000001">
    <property type="protein sequence ID" value="GGG60835.1"/>
    <property type="molecule type" value="Genomic_DNA"/>
</dbReference>
<reference evidence="8" key="2">
    <citation type="submission" date="2020-09" db="EMBL/GenBank/DDBJ databases">
        <authorList>
            <person name="Sun Q."/>
            <person name="Zhou Y."/>
        </authorList>
    </citation>
    <scope>NUCLEOTIDE SEQUENCE</scope>
    <source>
        <strain evidence="8">CGMCC 1.12754</strain>
    </source>
</reference>
<comment type="caution">
    <text evidence="8">The sequence shown here is derived from an EMBL/GenBank/DDBJ whole genome shotgun (WGS) entry which is preliminary data.</text>
</comment>
<evidence type="ECO:0000313" key="8">
    <source>
        <dbReference type="EMBL" id="GGG60835.1"/>
    </source>
</evidence>
<dbReference type="CDD" id="cd00371">
    <property type="entry name" value="HMA"/>
    <property type="match status" value="1"/>
</dbReference>
<dbReference type="SUPFAM" id="SSF55008">
    <property type="entry name" value="HMA, heavy metal-associated domain"/>
    <property type="match status" value="1"/>
</dbReference>
<keyword evidence="5" id="KW-0186">Copper</keyword>
<dbReference type="PROSITE" id="PS01047">
    <property type="entry name" value="HMA_1"/>
    <property type="match status" value="1"/>
</dbReference>
<protein>
    <recommendedName>
        <fullName evidence="2">Copper chaperone CopZ</fullName>
    </recommendedName>
</protein>
<dbReference type="PANTHER" id="PTHR46594">
    <property type="entry name" value="P-TYPE CATION-TRANSPORTING ATPASE"/>
    <property type="match status" value="1"/>
</dbReference>
<name>A0A917LW10_9BACI</name>
<proteinExistence type="predicted"/>
<keyword evidence="4" id="KW-0479">Metal-binding</keyword>
<dbReference type="RefSeq" id="WP_188453302.1">
    <property type="nucleotide sequence ID" value="NZ_BMFR01000001.1"/>
</dbReference>
<dbReference type="Gene3D" id="3.30.70.100">
    <property type="match status" value="1"/>
</dbReference>
<evidence type="ECO:0000256" key="4">
    <source>
        <dbReference type="ARBA" id="ARBA00022723"/>
    </source>
</evidence>
<keyword evidence="6" id="KW-0143">Chaperone</keyword>
<evidence type="ECO:0000256" key="1">
    <source>
        <dbReference type="ARBA" id="ARBA00004496"/>
    </source>
</evidence>
<sequence>MEKLTLDIKGMTCDHCKAAVTGALEELNGVASVEVKLDKGTADVTYDEAKVSVDQMKETVEDQGYDVN</sequence>
<dbReference type="Proteomes" id="UP000622860">
    <property type="component" value="Unassembled WGS sequence"/>
</dbReference>
<dbReference type="PRINTS" id="PR00946">
    <property type="entry name" value="HGSCAVENGER"/>
</dbReference>
<dbReference type="Pfam" id="PF00403">
    <property type="entry name" value="HMA"/>
    <property type="match status" value="1"/>
</dbReference>
<dbReference type="InterPro" id="IPR006122">
    <property type="entry name" value="HMA_Cu_ion-bd"/>
</dbReference>
<keyword evidence="3" id="KW-0963">Cytoplasm</keyword>